<reference evidence="3 4" key="1">
    <citation type="submission" date="2018-03" db="EMBL/GenBank/DDBJ databases">
        <title>Genomic Encyclopedia of Type Strains, Phase III (KMG-III): the genomes of soil and plant-associated and newly described type strains.</title>
        <authorList>
            <person name="Whitman W."/>
        </authorList>
    </citation>
    <scope>NUCLEOTIDE SEQUENCE [LARGE SCALE GENOMIC DNA]</scope>
    <source>
        <strain evidence="3 4">CGMCC 4.7097</strain>
    </source>
</reference>
<evidence type="ECO:0000256" key="1">
    <source>
        <dbReference type="SAM" id="MobiDB-lite"/>
    </source>
</evidence>
<feature type="region of interest" description="Disordered" evidence="1">
    <location>
        <begin position="420"/>
        <end position="446"/>
    </location>
</feature>
<feature type="transmembrane region" description="Helical" evidence="2">
    <location>
        <begin position="36"/>
        <end position="57"/>
    </location>
</feature>
<organism evidence="3 4">
    <name type="scientific">Saccharothrix carnea</name>
    <dbReference type="NCBI Taxonomy" id="1280637"/>
    <lineage>
        <taxon>Bacteria</taxon>
        <taxon>Bacillati</taxon>
        <taxon>Actinomycetota</taxon>
        <taxon>Actinomycetes</taxon>
        <taxon>Pseudonocardiales</taxon>
        <taxon>Pseudonocardiaceae</taxon>
        <taxon>Saccharothrix</taxon>
    </lineage>
</organism>
<dbReference type="Proteomes" id="UP000241118">
    <property type="component" value="Unassembled WGS sequence"/>
</dbReference>
<feature type="transmembrane region" description="Helical" evidence="2">
    <location>
        <begin position="77"/>
        <end position="96"/>
    </location>
</feature>
<evidence type="ECO:0000256" key="2">
    <source>
        <dbReference type="SAM" id="Phobius"/>
    </source>
</evidence>
<comment type="caution">
    <text evidence="3">The sequence shown here is derived from an EMBL/GenBank/DDBJ whole genome shotgun (WGS) entry which is preliminary data.</text>
</comment>
<keyword evidence="2" id="KW-0812">Transmembrane</keyword>
<dbReference type="Gene3D" id="2.160.20.80">
    <property type="entry name" value="E3 ubiquitin-protein ligase SopA"/>
    <property type="match status" value="1"/>
</dbReference>
<keyword evidence="2" id="KW-0472">Membrane</keyword>
<evidence type="ECO:0000313" key="4">
    <source>
        <dbReference type="Proteomes" id="UP000241118"/>
    </source>
</evidence>
<proteinExistence type="predicted"/>
<accession>A0A2P8I9T7</accession>
<name>A0A2P8I9T7_SACCR</name>
<keyword evidence="4" id="KW-1185">Reference proteome</keyword>
<gene>
    <name evidence="3" type="ORF">B0I31_105180</name>
</gene>
<dbReference type="AlphaFoldDB" id="A0A2P8I9T7"/>
<protein>
    <submittedName>
        <fullName evidence="3">Pentapeptide repeat protein</fullName>
    </submittedName>
</protein>
<keyword evidence="2" id="KW-1133">Transmembrane helix</keyword>
<evidence type="ECO:0000313" key="3">
    <source>
        <dbReference type="EMBL" id="PSL55221.1"/>
    </source>
</evidence>
<sequence length="446" mass="48765">MLSLLGLWWVVKHKPKVSFRRRRAGRGHQGPVWRSVVAWFAVALVVGGAAGAGLLWLLGWPKLPQGVAFSTTEALDVLKIGLAVVAGFGGVVALAVNYRRQRVTEAAHVLTLSQEERERTKLFNERFAGTTAQLGHDQAAVRIAGVYALAGLADDWAAQRQTCVDVLCAYLRLPRESNEGEKEVIATIFRVLRAHLGTPHRAGPWSGLDFDFTGVEFHDADFSEITFEGKVVFDGAVFSGPHTSFERTVFRATTLSCHGTTFESDQVSFRDALLDHATVEFVGAAFTGTSVDFTASQIQGRTIYFYRAVLTGSRISFRTSEVVGTTIRFDRCEVSDTELDFSDLYPEMAEKRSFGVLVVEGSSLRRVTVDLRGIAFEETDIWFLDSTFQEVVVPVDARFDGQRLKVRRVALVDTVLPADRSGGTRAGDAEGPTPAVDVGPSGSADQ</sequence>
<dbReference type="EMBL" id="PYAX01000005">
    <property type="protein sequence ID" value="PSL55221.1"/>
    <property type="molecule type" value="Genomic_DNA"/>
</dbReference>